<dbReference type="PRINTS" id="PR00095">
    <property type="entry name" value="ANTSNTHASEI"/>
</dbReference>
<evidence type="ECO:0000256" key="14">
    <source>
        <dbReference type="PIRNR" id="PIRNR001373"/>
    </source>
</evidence>
<dbReference type="InterPro" id="IPR015890">
    <property type="entry name" value="Chorismate_C"/>
</dbReference>
<dbReference type="PANTHER" id="PTHR11236:SF49">
    <property type="entry name" value="ANTHRANILATE SYNTHASE COMPONENT 1"/>
    <property type="match status" value="1"/>
</dbReference>
<dbReference type="InterPro" id="IPR019999">
    <property type="entry name" value="Anth_synth_I-like"/>
</dbReference>
<dbReference type="Gene3D" id="3.60.120.10">
    <property type="entry name" value="Anthranilate synthase"/>
    <property type="match status" value="1"/>
</dbReference>
<dbReference type="EMBL" id="CP032996">
    <property type="protein sequence ID" value="QCI27367.1"/>
    <property type="molecule type" value="Genomic_DNA"/>
</dbReference>
<evidence type="ECO:0000256" key="3">
    <source>
        <dbReference type="ARBA" id="ARBA00011575"/>
    </source>
</evidence>
<dbReference type="NCBIfam" id="TIGR00565">
    <property type="entry name" value="trpE_proteo"/>
    <property type="match status" value="1"/>
</dbReference>
<feature type="binding site" evidence="15">
    <location>
        <begin position="331"/>
        <end position="332"/>
    </location>
    <ligand>
        <name>chorismate</name>
        <dbReference type="ChEBI" id="CHEBI:29748"/>
    </ligand>
</feature>
<dbReference type="SUPFAM" id="SSF56322">
    <property type="entry name" value="ADC synthase"/>
    <property type="match status" value="1"/>
</dbReference>
<comment type="similarity">
    <text evidence="2 14">Belongs to the anthranilate synthase component I family.</text>
</comment>
<comment type="function">
    <text evidence="12">Part of a heterotetrameric complex that catalyzes the two-step biosynthesis of anthranilate, an intermediate in the biosynthesis of L-tryptophan. In the first step, the glutamine-binding beta subunit (TrpG) of anthranilate synthase (AS) provides the glutamine amidotransferase activity which generates ammonia as a substrate that, along with chorismate, is used in the second step, catalyzed by the large alpha subunit of AS (TrpE) to produce anthranilate. In the absence of TrpG, TrpE can synthesize anthranilate directly from chorismate and high concentrations of ammonia.</text>
</comment>
<feature type="binding site" evidence="15">
    <location>
        <position position="43"/>
    </location>
    <ligand>
        <name>L-tryptophan</name>
        <dbReference type="ChEBI" id="CHEBI:57912"/>
    </ligand>
</feature>
<dbReference type="AlphaFoldDB" id="A0A4D6YBL6"/>
<comment type="cofactor">
    <cofactor evidence="16">
        <name>Mg(2+)</name>
        <dbReference type="ChEBI" id="CHEBI:18420"/>
    </cofactor>
    <text evidence="16">Binds 1 Mg(2+) ion per subunit.</text>
</comment>
<feature type="binding site" evidence="15">
    <location>
        <position position="472"/>
    </location>
    <ligand>
        <name>chorismate</name>
        <dbReference type="ChEBI" id="CHEBI:29748"/>
    </ligand>
</feature>
<dbReference type="InterPro" id="IPR005801">
    <property type="entry name" value="ADC_synthase"/>
</dbReference>
<feature type="binding site" evidence="15">
    <location>
        <begin position="294"/>
        <end position="296"/>
    </location>
    <ligand>
        <name>L-tryptophan</name>
        <dbReference type="ChEBI" id="CHEBI:57912"/>
    </ligand>
</feature>
<comment type="catalytic activity">
    <reaction evidence="13 14">
        <text>chorismate + L-glutamine = anthranilate + pyruvate + L-glutamate + H(+)</text>
        <dbReference type="Rhea" id="RHEA:21732"/>
        <dbReference type="ChEBI" id="CHEBI:15361"/>
        <dbReference type="ChEBI" id="CHEBI:15378"/>
        <dbReference type="ChEBI" id="CHEBI:16567"/>
        <dbReference type="ChEBI" id="CHEBI:29748"/>
        <dbReference type="ChEBI" id="CHEBI:29985"/>
        <dbReference type="ChEBI" id="CHEBI:58359"/>
        <dbReference type="EC" id="4.1.3.27"/>
    </reaction>
</comment>
<dbReference type="GO" id="GO:0046872">
    <property type="term" value="F:metal ion binding"/>
    <property type="evidence" value="ECO:0007669"/>
    <property type="project" value="UniProtKB-KW"/>
</dbReference>
<evidence type="ECO:0000256" key="2">
    <source>
        <dbReference type="ARBA" id="ARBA00009562"/>
    </source>
</evidence>
<feature type="domain" description="Chorismate-utilising enzyme C-terminal" evidence="17">
    <location>
        <begin position="247"/>
        <end position="505"/>
    </location>
</feature>
<keyword evidence="11 14" id="KW-0456">Lyase</keyword>
<dbReference type="Pfam" id="PF00425">
    <property type="entry name" value="Chorismate_bind"/>
    <property type="match status" value="1"/>
</dbReference>
<organism evidence="19 20">
    <name type="scientific">Buchnera aphidicola</name>
    <name type="common">Therioaphis trifolii</name>
    <dbReference type="NCBI Taxonomy" id="1241884"/>
    <lineage>
        <taxon>Bacteria</taxon>
        <taxon>Pseudomonadati</taxon>
        <taxon>Pseudomonadota</taxon>
        <taxon>Gammaproteobacteria</taxon>
        <taxon>Enterobacterales</taxon>
        <taxon>Erwiniaceae</taxon>
        <taxon>Buchnera</taxon>
    </lineage>
</organism>
<evidence type="ECO:0000256" key="7">
    <source>
        <dbReference type="ARBA" id="ARBA00022723"/>
    </source>
</evidence>
<dbReference type="UniPathway" id="UPA00035">
    <property type="reaction ID" value="UER00040"/>
</dbReference>
<dbReference type="Pfam" id="PF04715">
    <property type="entry name" value="Anth_synt_I_N"/>
    <property type="match status" value="1"/>
</dbReference>
<evidence type="ECO:0000256" key="5">
    <source>
        <dbReference type="ARBA" id="ARBA00020653"/>
    </source>
</evidence>
<keyword evidence="20" id="KW-1185">Reference proteome</keyword>
<sequence>MINIENQKCEVEIIKIDAPYKNNPAAVFYEICGNKKSTLLLESAEINKRNQVKSMMIIDSAIRITSYKKTVIFESITQNGKNILDRIYMVIPKEIKIYYYKNKLKLIFPKYNFNLDEDIKLRSLSVLDCFRFIFKLLILDQNDLDSIFFGGMFSYDLVNTFEILPKTKNFQQCPNFCFYLSEVLLTINHLNKTSIIQGSIFSKDISEKIRIQKRLFNIQKQLNKKLTNIPIKKIYGSNITVNFNDIQYQKIVKTMKEYIKKGEIFQVVPSRKFFLSCPYPLSAYDTLKLNNPSPYMFFMQDIKFTLFGASPESSLKYNPKNRKIEIYPIAGTRPRGFDNLGNLNLDFDSRIELEMRTNHKELSEHVMLVDLARNDLAKICIPGTRFVSQLTKVDKYSHVMHLVSKVIGTLKHDLDVLHAYLACMNMGTLTGAPKIRAMELISQIEKVTRGSYGGAIGYFTASGLLDTCIIIRSAYIENNIATVQAGAGIVLDSIPIEEANESRNKAQVVLDSIIQSNYKKGIL</sequence>
<feature type="binding site" evidence="16">
    <location>
        <position position="364"/>
    </location>
    <ligand>
        <name>Mg(2+)</name>
        <dbReference type="ChEBI" id="CHEBI:18420"/>
    </ligand>
</feature>
<keyword evidence="8 14" id="KW-0822">Tryptophan biosynthesis</keyword>
<evidence type="ECO:0000256" key="6">
    <source>
        <dbReference type="ARBA" id="ARBA00022605"/>
    </source>
</evidence>
<evidence type="ECO:0000256" key="11">
    <source>
        <dbReference type="ARBA" id="ARBA00023239"/>
    </source>
</evidence>
<protein>
    <recommendedName>
        <fullName evidence="5 14">Anthranilate synthase component 1</fullName>
        <ecNumber evidence="4 14">4.1.3.27</ecNumber>
    </recommendedName>
</protein>
<evidence type="ECO:0000256" key="13">
    <source>
        <dbReference type="ARBA" id="ARBA00047683"/>
    </source>
</evidence>
<evidence type="ECO:0000313" key="20">
    <source>
        <dbReference type="Proteomes" id="UP000298603"/>
    </source>
</evidence>
<evidence type="ECO:0000256" key="4">
    <source>
        <dbReference type="ARBA" id="ARBA00012266"/>
    </source>
</evidence>
<dbReference type="EC" id="4.1.3.27" evidence="4 14"/>
<keyword evidence="7 16" id="KW-0479">Metal-binding</keyword>
<dbReference type="InterPro" id="IPR005257">
    <property type="entry name" value="Anth_synth_I_TrpE"/>
</dbReference>
<keyword evidence="6 14" id="KW-0028">Amino-acid biosynthesis</keyword>
<keyword evidence="10 14" id="KW-0057">Aromatic amino acid biosynthesis</keyword>
<evidence type="ECO:0000313" key="19">
    <source>
        <dbReference type="EMBL" id="QCI27367.1"/>
    </source>
</evidence>
<evidence type="ECO:0000259" key="18">
    <source>
        <dbReference type="Pfam" id="PF04715"/>
    </source>
</evidence>
<feature type="binding site" evidence="15">
    <location>
        <begin position="486"/>
        <end position="488"/>
    </location>
    <ligand>
        <name>chorismate</name>
        <dbReference type="ChEBI" id="CHEBI:29748"/>
    </ligand>
</feature>
<evidence type="ECO:0000256" key="9">
    <source>
        <dbReference type="ARBA" id="ARBA00022842"/>
    </source>
</evidence>
<gene>
    <name evidence="19" type="ORF">D9V81_01990</name>
</gene>
<feature type="binding site" evidence="16">
    <location>
        <position position="501"/>
    </location>
    <ligand>
        <name>Mg(2+)</name>
        <dbReference type="ChEBI" id="CHEBI:18420"/>
    </ligand>
</feature>
<name>A0A4D6YBL6_9GAMM</name>
<dbReference type="OrthoDB" id="9803598at2"/>
<evidence type="ECO:0000256" key="1">
    <source>
        <dbReference type="ARBA" id="ARBA00004873"/>
    </source>
</evidence>
<comment type="subunit">
    <text evidence="3">Heterotetramer consisting of two non-identical subunits: a beta subunit (TrpG) and a large alpha subunit (TrpE).</text>
</comment>
<dbReference type="GO" id="GO:0000162">
    <property type="term" value="P:L-tryptophan biosynthetic process"/>
    <property type="evidence" value="ECO:0007669"/>
    <property type="project" value="UniProtKB-UniPathway"/>
</dbReference>
<keyword evidence="9 16" id="KW-0460">Magnesium</keyword>
<dbReference type="NCBIfam" id="NF010079">
    <property type="entry name" value="PRK13564.1"/>
    <property type="match status" value="1"/>
</dbReference>
<accession>A0A4D6YBL6</accession>
<evidence type="ECO:0000256" key="16">
    <source>
        <dbReference type="PIRSR" id="PIRSR001373-2"/>
    </source>
</evidence>
<evidence type="ECO:0000256" key="12">
    <source>
        <dbReference type="ARBA" id="ARBA00025634"/>
    </source>
</evidence>
<feature type="binding site" evidence="15">
    <location>
        <position position="452"/>
    </location>
    <ligand>
        <name>chorismate</name>
        <dbReference type="ChEBI" id="CHEBI:29748"/>
    </ligand>
</feature>
<dbReference type="Proteomes" id="UP000298603">
    <property type="component" value="Chromosome"/>
</dbReference>
<evidence type="ECO:0000256" key="8">
    <source>
        <dbReference type="ARBA" id="ARBA00022822"/>
    </source>
</evidence>
<dbReference type="PIRSF" id="PIRSF001373">
    <property type="entry name" value="TrpE"/>
    <property type="match status" value="1"/>
</dbReference>
<evidence type="ECO:0000256" key="10">
    <source>
        <dbReference type="ARBA" id="ARBA00023141"/>
    </source>
</evidence>
<proteinExistence type="inferred from homology"/>
<dbReference type="GO" id="GO:0004049">
    <property type="term" value="F:anthranilate synthase activity"/>
    <property type="evidence" value="ECO:0007669"/>
    <property type="project" value="UniProtKB-EC"/>
</dbReference>
<dbReference type="InterPro" id="IPR006805">
    <property type="entry name" value="Anth_synth_I_N"/>
</dbReference>
<evidence type="ECO:0000256" key="15">
    <source>
        <dbReference type="PIRSR" id="PIRSR001373-1"/>
    </source>
</evidence>
<evidence type="ECO:0000259" key="17">
    <source>
        <dbReference type="Pfam" id="PF00425"/>
    </source>
</evidence>
<reference evidence="19 20" key="1">
    <citation type="submission" date="2018-10" db="EMBL/GenBank/DDBJ databases">
        <title>Comparative functional genomics of the obligate endosymbiont Buchnera aphidicola.</title>
        <authorList>
            <person name="Chong R.A."/>
        </authorList>
    </citation>
    <scope>NUCLEOTIDE SEQUENCE [LARGE SCALE GENOMIC DNA]</scope>
    <source>
        <strain evidence="19 20">Tma</strain>
    </source>
</reference>
<dbReference type="PANTHER" id="PTHR11236">
    <property type="entry name" value="AMINOBENZOATE/ANTHRANILATE SYNTHASE"/>
    <property type="match status" value="1"/>
</dbReference>
<comment type="pathway">
    <text evidence="1 14">Amino-acid biosynthesis; L-tryptophan biosynthesis; L-tryptophan from chorismate: step 1/5.</text>
</comment>
<feature type="domain" description="Anthranilate synthase component I N-terminal" evidence="18">
    <location>
        <begin position="23"/>
        <end position="193"/>
    </location>
</feature>